<dbReference type="GO" id="GO:0042938">
    <property type="term" value="P:dipeptide transport"/>
    <property type="evidence" value="ECO:0007669"/>
    <property type="project" value="TreeGrafter"/>
</dbReference>
<comment type="subcellular location">
    <subcellularLocation>
        <location evidence="1">Periplasm</location>
    </subcellularLocation>
</comment>
<dbReference type="Proteomes" id="UP000480854">
    <property type="component" value="Unassembled WGS sequence"/>
</dbReference>
<dbReference type="GO" id="GO:0043190">
    <property type="term" value="C:ATP-binding cassette (ABC) transporter complex"/>
    <property type="evidence" value="ECO:0007669"/>
    <property type="project" value="InterPro"/>
</dbReference>
<dbReference type="GO" id="GO:1904680">
    <property type="term" value="F:peptide transmembrane transporter activity"/>
    <property type="evidence" value="ECO:0007669"/>
    <property type="project" value="TreeGrafter"/>
</dbReference>
<reference evidence="6 7" key="1">
    <citation type="submission" date="2018-07" db="EMBL/GenBank/DDBJ databases">
        <title>Genome sequence of Azospirillum sp. ATCC 49961.</title>
        <authorList>
            <person name="Sant'Anna F.H."/>
            <person name="Baldani J.I."/>
            <person name="Zilli J.E."/>
            <person name="Reis V.M."/>
            <person name="Hartmann A."/>
            <person name="Cruz L."/>
            <person name="de Souza E.M."/>
            <person name="de Oliveira Pedrosa F."/>
            <person name="Passaglia L.M.P."/>
        </authorList>
    </citation>
    <scope>NUCLEOTIDE SEQUENCE [LARGE SCALE GENOMIC DNA]</scope>
    <source>
        <strain evidence="6 7">ATCC 49961</strain>
    </source>
</reference>
<dbReference type="RefSeq" id="WP_149471829.1">
    <property type="nucleotide sequence ID" value="NZ_QOKW01000032.1"/>
</dbReference>
<evidence type="ECO:0000256" key="3">
    <source>
        <dbReference type="ARBA" id="ARBA00022729"/>
    </source>
</evidence>
<feature type="signal peptide" evidence="4">
    <location>
        <begin position="1"/>
        <end position="33"/>
    </location>
</feature>
<sequence length="546" mass="60606">MTRHPRPASAAAFALALLAGTAAVLCSSSGAQAATQAAKTLVYCSEGNPDSLNPQIATTTTGFDAVLPIYNTLVEFKRGTTEIVPGLAESWTVSEDGLTYLFTLREGVRFHGTERFTPTRTLTADDVIFSIERQWKSDHPFHAVSGGDYPLFTDMGMPALLKSVEKLDDRTVRIVLNQPEAPFLANLAMPFMAILSAEYAGTLLTQGAPERIDLEPVGTGPFRFVAYQRDVAIRYRAFDGYWEGRRPIDTLAFAITLNAAVRHNKLSAGECHVIATPSPSDLPKIKADPDLRLLQQEGLNVSYLAFNTRKPPFDDVRVRRAFRMAIDKRTIVDAVFQGGGQPAVNPIPPTLWSYNRAVEDIPYDPDAARRLLAEAGQGEELRIDLWYMPVTRPYMPNARRVAEMMQADLERIGVRATLRTAEWKQYREALSNGEHQAGILGWTGDNGDPDNFLYALLSCNAARDGGGNMAKWCDAAFDERIEQAKRTSDRARRTALYQEAQAIFREESPWLPIAHSVVFTALRKEVQGYVMDPFGLHDFKDVSLQD</sequence>
<name>A0A9W7NGJ2_9PROT</name>
<protein>
    <submittedName>
        <fullName evidence="6">ABC transporter substrate-binding protein</fullName>
    </submittedName>
</protein>
<evidence type="ECO:0000313" key="6">
    <source>
        <dbReference type="EMBL" id="KAA0676612.1"/>
    </source>
</evidence>
<feature type="domain" description="Solute-binding protein family 5" evidence="5">
    <location>
        <begin position="82"/>
        <end position="461"/>
    </location>
</feature>
<keyword evidence="7" id="KW-1185">Reference proteome</keyword>
<dbReference type="PANTHER" id="PTHR30290:SF38">
    <property type="entry name" value="D,D-DIPEPTIDE-BINDING PERIPLASMIC PROTEIN DDPA-RELATED"/>
    <property type="match status" value="1"/>
</dbReference>
<dbReference type="CDD" id="cd08493">
    <property type="entry name" value="PBP2_DppA_like"/>
    <property type="match status" value="1"/>
</dbReference>
<accession>A0A9W7NGJ2</accession>
<gene>
    <name evidence="6" type="ORF">DS843_26430</name>
</gene>
<dbReference type="Gene3D" id="3.40.190.10">
    <property type="entry name" value="Periplasmic binding protein-like II"/>
    <property type="match status" value="1"/>
</dbReference>
<dbReference type="EMBL" id="QOKW01000032">
    <property type="protein sequence ID" value="KAA0676612.1"/>
    <property type="molecule type" value="Genomic_DNA"/>
</dbReference>
<dbReference type="AlphaFoldDB" id="A0A9W7NGJ2"/>
<organism evidence="6 7">
    <name type="scientific">Roseomonas genomospecies 6</name>
    <dbReference type="NCBI Taxonomy" id="214106"/>
    <lineage>
        <taxon>Bacteria</taxon>
        <taxon>Pseudomonadati</taxon>
        <taxon>Pseudomonadota</taxon>
        <taxon>Alphaproteobacteria</taxon>
        <taxon>Acetobacterales</taxon>
        <taxon>Roseomonadaceae</taxon>
        <taxon>Roseomonas</taxon>
    </lineage>
</organism>
<dbReference type="SUPFAM" id="SSF53850">
    <property type="entry name" value="Periplasmic binding protein-like II"/>
    <property type="match status" value="1"/>
</dbReference>
<keyword evidence="3 4" id="KW-0732">Signal</keyword>
<dbReference type="PIRSF" id="PIRSF002741">
    <property type="entry name" value="MppA"/>
    <property type="match status" value="1"/>
</dbReference>
<dbReference type="Pfam" id="PF00496">
    <property type="entry name" value="SBP_bac_5"/>
    <property type="match status" value="1"/>
</dbReference>
<evidence type="ECO:0000313" key="7">
    <source>
        <dbReference type="Proteomes" id="UP000480854"/>
    </source>
</evidence>
<dbReference type="InterPro" id="IPR039424">
    <property type="entry name" value="SBP_5"/>
</dbReference>
<evidence type="ECO:0000256" key="2">
    <source>
        <dbReference type="ARBA" id="ARBA00005695"/>
    </source>
</evidence>
<dbReference type="PANTHER" id="PTHR30290">
    <property type="entry name" value="PERIPLASMIC BINDING COMPONENT OF ABC TRANSPORTER"/>
    <property type="match status" value="1"/>
</dbReference>
<dbReference type="OrthoDB" id="5894719at2"/>
<evidence type="ECO:0000256" key="1">
    <source>
        <dbReference type="ARBA" id="ARBA00004418"/>
    </source>
</evidence>
<dbReference type="InterPro" id="IPR000914">
    <property type="entry name" value="SBP_5_dom"/>
</dbReference>
<evidence type="ECO:0000256" key="4">
    <source>
        <dbReference type="SAM" id="SignalP"/>
    </source>
</evidence>
<comment type="caution">
    <text evidence="6">The sequence shown here is derived from an EMBL/GenBank/DDBJ whole genome shotgun (WGS) entry which is preliminary data.</text>
</comment>
<dbReference type="InterPro" id="IPR030678">
    <property type="entry name" value="Peptide/Ni-bd"/>
</dbReference>
<dbReference type="Gene3D" id="3.90.76.10">
    <property type="entry name" value="Dipeptide-binding Protein, Domain 1"/>
    <property type="match status" value="1"/>
</dbReference>
<dbReference type="GO" id="GO:0030288">
    <property type="term" value="C:outer membrane-bounded periplasmic space"/>
    <property type="evidence" value="ECO:0007669"/>
    <property type="project" value="TreeGrafter"/>
</dbReference>
<proteinExistence type="inferred from homology"/>
<feature type="chain" id="PRO_5040788551" evidence="4">
    <location>
        <begin position="34"/>
        <end position="546"/>
    </location>
</feature>
<comment type="similarity">
    <text evidence="2">Belongs to the bacterial solute-binding protein 5 family.</text>
</comment>
<dbReference type="Gene3D" id="3.10.105.10">
    <property type="entry name" value="Dipeptide-binding Protein, Domain 3"/>
    <property type="match status" value="1"/>
</dbReference>
<evidence type="ECO:0000259" key="5">
    <source>
        <dbReference type="Pfam" id="PF00496"/>
    </source>
</evidence>